<organism evidence="2 3">
    <name type="scientific">Litchfieldella anticariensis (strain DSM 16096 / CECT 5854 / CIP 108499 / LMG 22089 / FP35)</name>
    <name type="common">Halomonas anticariensis</name>
    <dbReference type="NCBI Taxonomy" id="1121939"/>
    <lineage>
        <taxon>Bacteria</taxon>
        <taxon>Pseudomonadati</taxon>
        <taxon>Pseudomonadota</taxon>
        <taxon>Gammaproteobacteria</taxon>
        <taxon>Oceanospirillales</taxon>
        <taxon>Halomonadaceae</taxon>
        <taxon>Litchfieldella</taxon>
    </lineage>
</organism>
<dbReference type="Pfam" id="PF06568">
    <property type="entry name" value="YjiS-like"/>
    <property type="match status" value="1"/>
</dbReference>
<reference evidence="2 3" key="1">
    <citation type="journal article" date="2013" name="Genome Announc.">
        <title>Draft genome sequence of the moderately halophilic gammaproteobacterium Halomonas anticariensis FP35.</title>
        <authorList>
            <person name="Tahrioui A."/>
            <person name="Quesada E."/>
            <person name="Llamas I."/>
        </authorList>
    </citation>
    <scope>NUCLEOTIDE SEQUENCE [LARGE SCALE GENOMIC DNA]</scope>
    <source>
        <strain evidence="3">DSM 16096 / CECT 5854 / LMG 22089 / FP35</strain>
    </source>
</reference>
<evidence type="ECO:0000259" key="1">
    <source>
        <dbReference type="Pfam" id="PF06568"/>
    </source>
</evidence>
<proteinExistence type="predicted"/>
<evidence type="ECO:0000313" key="2">
    <source>
        <dbReference type="EMBL" id="EPC02051.1"/>
    </source>
</evidence>
<dbReference type="STRING" id="1121939.L861_20575"/>
<protein>
    <recommendedName>
        <fullName evidence="1">YjiS-like domain-containing protein</fullName>
    </recommendedName>
</protein>
<dbReference type="PATRIC" id="fig|1121939.11.peg.2710"/>
<accession>S2LBF6</accession>
<feature type="domain" description="YjiS-like" evidence="1">
    <location>
        <begin position="10"/>
        <end position="44"/>
    </location>
</feature>
<sequence length="54" mass="6694">MLLDHLKRLHSAFWRQCQRHCSRRQLLRLDDHLLDDIGIDRIDAQREGRKPFWK</sequence>
<comment type="caution">
    <text evidence="2">The sequence shown here is derived from an EMBL/GenBank/DDBJ whole genome shotgun (WGS) entry which is preliminary data.</text>
</comment>
<dbReference type="InterPro" id="IPR009506">
    <property type="entry name" value="YjiS-like"/>
</dbReference>
<dbReference type="AlphaFoldDB" id="S2LBF6"/>
<evidence type="ECO:0000313" key="3">
    <source>
        <dbReference type="Proteomes" id="UP000014463"/>
    </source>
</evidence>
<name>S2LBF6_LITA3</name>
<dbReference type="Proteomes" id="UP000014463">
    <property type="component" value="Unassembled WGS sequence"/>
</dbReference>
<gene>
    <name evidence="2" type="ORF">L861_20575</name>
</gene>
<keyword evidence="3" id="KW-1185">Reference proteome</keyword>
<dbReference type="RefSeq" id="WP_016417220.1">
    <property type="nucleotide sequence ID" value="NZ_KE332391.1"/>
</dbReference>
<dbReference type="EMBL" id="ASTJ01000029">
    <property type="protein sequence ID" value="EPC02051.1"/>
    <property type="molecule type" value="Genomic_DNA"/>
</dbReference>